<name>A0A0M9EMH8_FUSLA</name>
<feature type="region of interest" description="Disordered" evidence="1">
    <location>
        <begin position="27"/>
        <end position="93"/>
    </location>
</feature>
<dbReference type="Proteomes" id="UP000037904">
    <property type="component" value="Unassembled WGS sequence"/>
</dbReference>
<evidence type="ECO:0000313" key="3">
    <source>
        <dbReference type="Proteomes" id="UP000037904"/>
    </source>
</evidence>
<evidence type="ECO:0000313" key="2">
    <source>
        <dbReference type="EMBL" id="KPA36069.1"/>
    </source>
</evidence>
<dbReference type="AlphaFoldDB" id="A0A0M9EMH8"/>
<protein>
    <submittedName>
        <fullName evidence="2">Uncharacterized protein</fullName>
    </submittedName>
</protein>
<organism evidence="2 3">
    <name type="scientific">Fusarium langsethiae</name>
    <dbReference type="NCBI Taxonomy" id="179993"/>
    <lineage>
        <taxon>Eukaryota</taxon>
        <taxon>Fungi</taxon>
        <taxon>Dikarya</taxon>
        <taxon>Ascomycota</taxon>
        <taxon>Pezizomycotina</taxon>
        <taxon>Sordariomycetes</taxon>
        <taxon>Hypocreomycetidae</taxon>
        <taxon>Hypocreales</taxon>
        <taxon>Nectriaceae</taxon>
        <taxon>Fusarium</taxon>
    </lineage>
</organism>
<evidence type="ECO:0000256" key="1">
    <source>
        <dbReference type="SAM" id="MobiDB-lite"/>
    </source>
</evidence>
<feature type="compositionally biased region" description="Low complexity" evidence="1">
    <location>
        <begin position="32"/>
        <end position="52"/>
    </location>
</feature>
<comment type="caution">
    <text evidence="2">The sequence shown here is derived from an EMBL/GenBank/DDBJ whole genome shotgun (WGS) entry which is preliminary data.</text>
</comment>
<gene>
    <name evidence="2" type="ORF">FLAG1_11184</name>
</gene>
<dbReference type="EMBL" id="JXCE01000766">
    <property type="protein sequence ID" value="KPA36069.1"/>
    <property type="molecule type" value="Genomic_DNA"/>
</dbReference>
<reference evidence="2 3" key="1">
    <citation type="submission" date="2015-04" db="EMBL/GenBank/DDBJ databases">
        <title>The draft genome sequence of Fusarium langsethiae, a T-2/HT-2 mycotoxin producer.</title>
        <authorList>
            <person name="Lysoe E."/>
            <person name="Divon H.H."/>
            <person name="Terzi V."/>
            <person name="Orru L."/>
            <person name="Lamontanara A."/>
            <person name="Kolseth A.-K."/>
            <person name="Frandsen R.J."/>
            <person name="Nielsen K."/>
            <person name="Thrane U."/>
        </authorList>
    </citation>
    <scope>NUCLEOTIDE SEQUENCE [LARGE SCALE GENOMIC DNA]</scope>
    <source>
        <strain evidence="2 3">Fl201059</strain>
    </source>
</reference>
<accession>A0A0M9EMH8</accession>
<sequence length="149" mass="15808">MLSSIATSKTPTSRSVFTDSASVFSIPVESNSSAPDSVTTTSSPAAPSDTAPLTLKSLFTSPTMSQPPLPSMASSVSDAKDRTPSSFLPSTSSIDGNPQQAILQLLYWLKLRLQSELNHHAISETPIFCLKLHHYAVIGTLPYSVISSP</sequence>
<feature type="compositionally biased region" description="Polar residues" evidence="1">
    <location>
        <begin position="84"/>
        <end position="93"/>
    </location>
</feature>
<proteinExistence type="predicted"/>
<keyword evidence="3" id="KW-1185">Reference proteome</keyword>